<keyword evidence="3" id="KW-1185">Reference proteome</keyword>
<dbReference type="Proteomes" id="UP000188836">
    <property type="component" value="Unassembled WGS sequence"/>
</dbReference>
<feature type="transmembrane region" description="Helical" evidence="1">
    <location>
        <begin position="39"/>
        <end position="58"/>
    </location>
</feature>
<feature type="transmembrane region" description="Helical" evidence="1">
    <location>
        <begin position="79"/>
        <end position="98"/>
    </location>
</feature>
<evidence type="ECO:0000313" key="2">
    <source>
        <dbReference type="EMBL" id="ONM50275.1"/>
    </source>
</evidence>
<dbReference type="AlphaFoldDB" id="A0A1V2TL75"/>
<dbReference type="InterPro" id="IPR047958">
    <property type="entry name" value="B-4DMT-like"/>
</dbReference>
<organism evidence="2 3">
    <name type="scientific">Nocardia donostiensis</name>
    <dbReference type="NCBI Taxonomy" id="1538463"/>
    <lineage>
        <taxon>Bacteria</taxon>
        <taxon>Bacillati</taxon>
        <taxon>Actinomycetota</taxon>
        <taxon>Actinomycetes</taxon>
        <taxon>Mycobacteriales</taxon>
        <taxon>Nocardiaceae</taxon>
        <taxon>Nocardia</taxon>
    </lineage>
</organism>
<gene>
    <name evidence="2" type="ORF">B0T46_04210</name>
</gene>
<feature type="transmembrane region" description="Helical" evidence="1">
    <location>
        <begin position="110"/>
        <end position="134"/>
    </location>
</feature>
<evidence type="ECO:0000256" key="1">
    <source>
        <dbReference type="SAM" id="Phobius"/>
    </source>
</evidence>
<reference evidence="2 3" key="1">
    <citation type="journal article" date="2016" name="Antonie Van Leeuwenhoek">
        <title>Nocardia donostiensis sp. nov., isolated from human respiratory specimens.</title>
        <authorList>
            <person name="Ercibengoa M."/>
            <person name="Bell M."/>
            <person name="Marimon J.M."/>
            <person name="Humrighouse B."/>
            <person name="Klenk H.P."/>
            <person name="Potter G."/>
            <person name="Perez-Trallero E."/>
        </authorList>
    </citation>
    <scope>NUCLEOTIDE SEQUENCE [LARGE SCALE GENOMIC DNA]</scope>
    <source>
        <strain evidence="2 3">X1655</strain>
    </source>
</reference>
<accession>A0A1V2TL75</accession>
<dbReference type="STRING" id="1538463.B0T36_08305"/>
<evidence type="ECO:0000313" key="3">
    <source>
        <dbReference type="Proteomes" id="UP000188836"/>
    </source>
</evidence>
<keyword evidence="1" id="KW-0472">Membrane</keyword>
<dbReference type="EMBL" id="MUMY01000002">
    <property type="protein sequence ID" value="ONM50275.1"/>
    <property type="molecule type" value="Genomic_DNA"/>
</dbReference>
<sequence length="161" mass="16855">MVFDMTAWVLRATVLGVLAVALRVVLGFAMVYWPTHGMWLRLLCLVVLIGAAVAWGILDGRSAGAVDFDREHGPDLTIRWLKAGVAGGLGSGLLASILDLLPRFDLGDNGLLFELTAGASFIILLIFVPALIGVGIGRRLTARKDGGAGMSMGQRPAGSAA</sequence>
<proteinExistence type="predicted"/>
<keyword evidence="1" id="KW-1133">Transmembrane helix</keyword>
<evidence type="ECO:0008006" key="4">
    <source>
        <dbReference type="Google" id="ProtNLM"/>
    </source>
</evidence>
<name>A0A1V2TL75_9NOCA</name>
<protein>
    <recommendedName>
        <fullName evidence="4">B-4DMT family transporter</fullName>
    </recommendedName>
</protein>
<dbReference type="NCBIfam" id="NF037996">
    <property type="entry name" value="B-4DMT"/>
    <property type="match status" value="1"/>
</dbReference>
<keyword evidence="1" id="KW-0812">Transmembrane</keyword>
<dbReference type="OrthoDB" id="4375786at2"/>
<feature type="transmembrane region" description="Helical" evidence="1">
    <location>
        <begin position="12"/>
        <end position="33"/>
    </location>
</feature>
<comment type="caution">
    <text evidence="2">The sequence shown here is derived from an EMBL/GenBank/DDBJ whole genome shotgun (WGS) entry which is preliminary data.</text>
</comment>